<dbReference type="Proteomes" id="UP000785613">
    <property type="component" value="Unassembled WGS sequence"/>
</dbReference>
<gene>
    <name evidence="2" type="ORF">F0185_30285</name>
</gene>
<accession>A0ABX0LV83</accession>
<reference evidence="2 3" key="1">
    <citation type="submission" date="2019-09" db="EMBL/GenBank/DDBJ databases">
        <title>Taxonomy of Antarctic Massilia spp.: description of Massilia rubra sp. nov., Massilia aquatica sp. nov., Massilia mucilaginosa sp. nov., Massilia frigida sp. nov. isolated from streams, lakes and regoliths.</title>
        <authorList>
            <person name="Holochova P."/>
            <person name="Sedlacek I."/>
            <person name="Kralova S."/>
            <person name="Maslanova I."/>
            <person name="Busse H.-J."/>
            <person name="Stankova E."/>
            <person name="Vrbovska V."/>
            <person name="Kovarovic V."/>
            <person name="Bartak M."/>
            <person name="Svec P."/>
            <person name="Pantucek R."/>
        </authorList>
    </citation>
    <scope>NUCLEOTIDE SEQUENCE [LARGE SCALE GENOMIC DNA]</scope>
    <source>
        <strain evidence="2 3">CCM 8692</strain>
    </source>
</reference>
<protein>
    <submittedName>
        <fullName evidence="2">M24 family metallopeptidase</fullName>
    </submittedName>
</protein>
<dbReference type="PANTHER" id="PTHR43330">
    <property type="entry name" value="METHIONINE AMINOPEPTIDASE"/>
    <property type="match status" value="1"/>
</dbReference>
<evidence type="ECO:0000313" key="3">
    <source>
        <dbReference type="Proteomes" id="UP000785613"/>
    </source>
</evidence>
<comment type="caution">
    <text evidence="2">The sequence shown here is derived from an EMBL/GenBank/DDBJ whole genome shotgun (WGS) entry which is preliminary data.</text>
</comment>
<dbReference type="EMBL" id="VUYU01000035">
    <property type="protein sequence ID" value="NHZ37854.1"/>
    <property type="molecule type" value="Genomic_DNA"/>
</dbReference>
<dbReference type="PANTHER" id="PTHR43330:SF8">
    <property type="entry name" value="METHIONINE AMINOPEPTIDASE 1D, MITOCHONDRIAL"/>
    <property type="match status" value="1"/>
</dbReference>
<dbReference type="InterPro" id="IPR036005">
    <property type="entry name" value="Creatinase/aminopeptidase-like"/>
</dbReference>
<dbReference type="Pfam" id="PF00557">
    <property type="entry name" value="Peptidase_M24"/>
    <property type="match status" value="1"/>
</dbReference>
<organism evidence="2 3">
    <name type="scientific">Massilia rubra</name>
    <dbReference type="NCBI Taxonomy" id="2607910"/>
    <lineage>
        <taxon>Bacteria</taxon>
        <taxon>Pseudomonadati</taxon>
        <taxon>Pseudomonadota</taxon>
        <taxon>Betaproteobacteria</taxon>
        <taxon>Burkholderiales</taxon>
        <taxon>Oxalobacteraceae</taxon>
        <taxon>Telluria group</taxon>
        <taxon>Massilia</taxon>
    </lineage>
</organism>
<sequence>MSFMMRETVRRSWPNLYHRPARQDAGMVSCAPLTPHCAMPMFTTIRPTTPNSPALNAQLAILTHAHSELMAAVLGAVQPGMATADLADMAREQAKKRGIGLTMRTNMGFPDDISVCLNTQAMNAIPSRTTLIKDGDAVKLAVCGTDGAGAFCVQNWSMQAGTILPRRRLLLEHARACIDAAVPLCRPGVTVSALAAQLGKSALEKGIFLSPQFAGHMIGAEPILPPMIVKPKSWFGTDHVLTEGTVLSLFVLAHEGKPTLTERGDGWTVIDRQGGLSAAFSHMVRVASAPQVLTGAYPLHA</sequence>
<dbReference type="InterPro" id="IPR000994">
    <property type="entry name" value="Pept_M24"/>
</dbReference>
<name>A0ABX0LV83_9BURK</name>
<evidence type="ECO:0000313" key="2">
    <source>
        <dbReference type="EMBL" id="NHZ37854.1"/>
    </source>
</evidence>
<proteinExistence type="predicted"/>
<dbReference type="SUPFAM" id="SSF55920">
    <property type="entry name" value="Creatinase/aminopeptidase"/>
    <property type="match status" value="1"/>
</dbReference>
<dbReference type="Gene3D" id="3.90.230.10">
    <property type="entry name" value="Creatinase/methionine aminopeptidase superfamily"/>
    <property type="match status" value="1"/>
</dbReference>
<keyword evidence="3" id="KW-1185">Reference proteome</keyword>
<feature type="domain" description="Peptidase M24" evidence="1">
    <location>
        <begin position="64"/>
        <end position="251"/>
    </location>
</feature>
<evidence type="ECO:0000259" key="1">
    <source>
        <dbReference type="Pfam" id="PF00557"/>
    </source>
</evidence>